<protein>
    <submittedName>
        <fullName evidence="1">NTP pyrophosphohydrolases including oxidative damage repair enzymes</fullName>
    </submittedName>
</protein>
<dbReference type="Proteomes" id="UP000063718">
    <property type="component" value="Unassembled WGS sequence"/>
</dbReference>
<proteinExistence type="predicted"/>
<dbReference type="EMBL" id="DF238840">
    <property type="protein sequence ID" value="GAF24788.1"/>
    <property type="molecule type" value="Genomic_DNA"/>
</dbReference>
<organism evidence="1">
    <name type="scientific">Moorella thermoacetica Y72</name>
    <dbReference type="NCBI Taxonomy" id="1325331"/>
    <lineage>
        <taxon>Bacteria</taxon>
        <taxon>Bacillati</taxon>
        <taxon>Bacillota</taxon>
        <taxon>Clostridia</taxon>
        <taxon>Neomoorellales</taxon>
        <taxon>Neomoorellaceae</taxon>
        <taxon>Neomoorella</taxon>
    </lineage>
</organism>
<reference evidence="1" key="1">
    <citation type="journal article" date="2014" name="Gene">
        <title>Genome-guided analysis of transformation efficiency and carbon dioxide assimilation by Moorella thermoacetica Y72.</title>
        <authorList>
            <person name="Tsukahara K."/>
            <person name="Kita A."/>
            <person name="Nakashimada Y."/>
            <person name="Hoshino T."/>
            <person name="Murakami K."/>
        </authorList>
    </citation>
    <scope>NUCLEOTIDE SEQUENCE [LARGE SCALE GENOMIC DNA]</scope>
    <source>
        <strain evidence="1">Y72</strain>
    </source>
</reference>
<gene>
    <name evidence="1" type="ORF">MTY_0116</name>
</gene>
<evidence type="ECO:0000313" key="1">
    <source>
        <dbReference type="EMBL" id="GAF24788.1"/>
    </source>
</evidence>
<name>A0A0S6U944_NEOTH</name>
<sequence length="190" mass="20960">MFPFSEPAMAVAATPARTPAGQFLTAAAGADFLSTLLRFPFMTAAAAAYLGAYQVVVTTLYPDGFAVNQGVGNLIPGRIQNAHKGRPGYSHTGGAILLFQTLFIFQADGFQLFYRQNNLFQFPQRYGCRFKIGNPRQEFYPPANGRSWHFLPPFLCEFIYIIAFPVNLCNQDILPAGLHCRPLGRGLKTC</sequence>
<dbReference type="AlphaFoldDB" id="A0A0S6U944"/>
<keyword evidence="1" id="KW-0378">Hydrolase</keyword>
<dbReference type="GO" id="GO:0016787">
    <property type="term" value="F:hydrolase activity"/>
    <property type="evidence" value="ECO:0007669"/>
    <property type="project" value="UniProtKB-KW"/>
</dbReference>
<accession>A0A0S6U944</accession>